<evidence type="ECO:0000313" key="3">
    <source>
        <dbReference type="EMBL" id="MBO0662810.1"/>
    </source>
</evidence>
<accession>A0A939JU48</accession>
<evidence type="ECO:0000256" key="1">
    <source>
        <dbReference type="SAM" id="MobiDB-lite"/>
    </source>
</evidence>
<keyword evidence="4" id="KW-1185">Reference proteome</keyword>
<evidence type="ECO:0000256" key="2">
    <source>
        <dbReference type="SAM" id="SignalP"/>
    </source>
</evidence>
<proteinExistence type="predicted"/>
<gene>
    <name evidence="3" type="ORF">J1C48_09490</name>
</gene>
<feature type="compositionally biased region" description="Polar residues" evidence="1">
    <location>
        <begin position="122"/>
        <end position="140"/>
    </location>
</feature>
<evidence type="ECO:0008006" key="5">
    <source>
        <dbReference type="Google" id="ProtNLM"/>
    </source>
</evidence>
<dbReference type="RefSeq" id="WP_207257589.1">
    <property type="nucleotide sequence ID" value="NZ_JAFMPP010000006.1"/>
</dbReference>
<feature type="signal peptide" evidence="2">
    <location>
        <begin position="1"/>
        <end position="25"/>
    </location>
</feature>
<feature type="region of interest" description="Disordered" evidence="1">
    <location>
        <begin position="116"/>
        <end position="151"/>
    </location>
</feature>
<organism evidence="3 4">
    <name type="scientific">Jiella flava</name>
    <dbReference type="NCBI Taxonomy" id="2816857"/>
    <lineage>
        <taxon>Bacteria</taxon>
        <taxon>Pseudomonadati</taxon>
        <taxon>Pseudomonadota</taxon>
        <taxon>Alphaproteobacteria</taxon>
        <taxon>Hyphomicrobiales</taxon>
        <taxon>Aurantimonadaceae</taxon>
        <taxon>Jiella</taxon>
    </lineage>
</organism>
<keyword evidence="2" id="KW-0732">Signal</keyword>
<feature type="chain" id="PRO_5037873383" description="Beta-barrel assembly complex subunit BamF" evidence="2">
    <location>
        <begin position="26"/>
        <end position="151"/>
    </location>
</feature>
<comment type="caution">
    <text evidence="3">The sequence shown here is derived from an EMBL/GenBank/DDBJ whole genome shotgun (WGS) entry which is preliminary data.</text>
</comment>
<name>A0A939JU48_9HYPH</name>
<reference evidence="3" key="1">
    <citation type="submission" date="2021-03" db="EMBL/GenBank/DDBJ databases">
        <title>Whole genome sequence of Jiella sp. CQZ9-1.</title>
        <authorList>
            <person name="Tuo L."/>
        </authorList>
    </citation>
    <scope>NUCLEOTIDE SEQUENCE</scope>
    <source>
        <strain evidence="3">CQZ9-1</strain>
    </source>
</reference>
<sequence>MTGAIAARALALATLAVVVAGCQSADERTGAMQAASFQRVPPDGRSGQRLGPDGYPLLGAYPNAAAPQLSDATVKAGLSRAEAIAARRKGATSSRSYQAEIARLKRLRRQQLAEVKKVMAQKPSTTQTNVGTKAKPSQSPDEVLRQIESGQ</sequence>
<dbReference type="Proteomes" id="UP000664122">
    <property type="component" value="Unassembled WGS sequence"/>
</dbReference>
<evidence type="ECO:0000313" key="4">
    <source>
        <dbReference type="Proteomes" id="UP000664122"/>
    </source>
</evidence>
<dbReference type="EMBL" id="JAFMPP010000006">
    <property type="protein sequence ID" value="MBO0662810.1"/>
    <property type="molecule type" value="Genomic_DNA"/>
</dbReference>
<protein>
    <recommendedName>
        <fullName evidence="5">Beta-barrel assembly complex subunit BamF</fullName>
    </recommendedName>
</protein>
<dbReference type="AlphaFoldDB" id="A0A939JU48"/>